<evidence type="ECO:0000256" key="2">
    <source>
        <dbReference type="ARBA" id="ARBA00022777"/>
    </source>
</evidence>
<evidence type="ECO:0000313" key="5">
    <source>
        <dbReference type="Proteomes" id="UP000463983"/>
    </source>
</evidence>
<dbReference type="EMBL" id="CP047901">
    <property type="protein sequence ID" value="QHO63079.1"/>
    <property type="molecule type" value="Genomic_DNA"/>
</dbReference>
<evidence type="ECO:0000259" key="3">
    <source>
        <dbReference type="Pfam" id="PF00294"/>
    </source>
</evidence>
<accession>A0A857N6R8</accession>
<dbReference type="InterPro" id="IPR029056">
    <property type="entry name" value="Ribokinase-like"/>
</dbReference>
<dbReference type="InterPro" id="IPR011611">
    <property type="entry name" value="PfkB_dom"/>
</dbReference>
<sequence>MYDVVSFGSVVLDVTIRSSEFRVMKGHQIAGGVGLCQVYGGKTEVDGINVDVGGGGTNSAVSFIKKGLKAGAVVKLGDDEIGGMIKRALEKYNLGSELMVEEKGGESALSVILVDKEGGRSILTYRGVSKELLSREIDWEKVKGSKWFYVSSLGGKMSLLEDIVAFANKQEIKVAFNPGKAELKDKSRLERVLGKIDVLLLNRLELAGLLGVSFDDDVELMKGAGRLASRGLVVMTEGKKGSVAFDGEIRVRAGAYRVKSVDDTGAGDAFGSGFVYGRIKGWSLADSLKAGAANGASEVMKIGVKEGLLSESELDKWMKKELRLVEEKVRT</sequence>
<gene>
    <name evidence="4" type="ORF">MICH65_0098</name>
</gene>
<dbReference type="SUPFAM" id="SSF53613">
    <property type="entry name" value="Ribokinase-like"/>
    <property type="match status" value="1"/>
</dbReference>
<dbReference type="RefSeq" id="WP_161931485.1">
    <property type="nucleotide sequence ID" value="NZ_CP047901.1"/>
</dbReference>
<feature type="domain" description="Carbohydrate kinase PfkB" evidence="3">
    <location>
        <begin position="4"/>
        <end position="306"/>
    </location>
</feature>
<dbReference type="PANTHER" id="PTHR10584:SF166">
    <property type="entry name" value="RIBOKINASE"/>
    <property type="match status" value="1"/>
</dbReference>
<protein>
    <submittedName>
        <fullName evidence="4">Sugar kinase, ribokinase family</fullName>
    </submittedName>
</protein>
<dbReference type="Gene3D" id="3.40.1190.20">
    <property type="match status" value="1"/>
</dbReference>
<proteinExistence type="predicted"/>
<keyword evidence="2 4" id="KW-0418">Kinase</keyword>
<name>A0A857N6R8_9BACT</name>
<dbReference type="GO" id="GO:0016301">
    <property type="term" value="F:kinase activity"/>
    <property type="evidence" value="ECO:0007669"/>
    <property type="project" value="UniProtKB-KW"/>
</dbReference>
<keyword evidence="5" id="KW-1185">Reference proteome</keyword>
<reference evidence="5" key="1">
    <citation type="journal article" date="2020" name="Microorganisms">
        <title>Complete Genome of a Member of a New Bacterial Lineage in the Microgenomates Group Reveals an Unusual Nucleotide Composition Disparity Between Two Strands of DNA and Limited Metabolic Potential.</title>
        <authorList>
            <person name="Kadnikov V.V."/>
            <person name="Mardanov A.V."/>
            <person name="Beletsky A.V."/>
            <person name="Karnachuk O.V."/>
            <person name="Ravin N.V."/>
        </authorList>
    </citation>
    <scope>NUCLEOTIDE SEQUENCE [LARGE SCALE GENOMIC DNA]</scope>
</reference>
<dbReference type="Pfam" id="PF00294">
    <property type="entry name" value="PfkB"/>
    <property type="match status" value="1"/>
</dbReference>
<dbReference type="AlphaFoldDB" id="A0A857N6R8"/>
<evidence type="ECO:0000256" key="1">
    <source>
        <dbReference type="ARBA" id="ARBA00022679"/>
    </source>
</evidence>
<organism evidence="4 5">
    <name type="scientific">Candidatus Chazhemtobacterium aquaticus</name>
    <dbReference type="NCBI Taxonomy" id="2715735"/>
    <lineage>
        <taxon>Bacteria</taxon>
        <taxon>Candidatus Chazhemtobacteraceae</taxon>
        <taxon>Candidatus Chazhemtobacterium</taxon>
    </lineage>
</organism>
<keyword evidence="1" id="KW-0808">Transferase</keyword>
<dbReference type="PANTHER" id="PTHR10584">
    <property type="entry name" value="SUGAR KINASE"/>
    <property type="match status" value="1"/>
</dbReference>
<dbReference type="KEGG" id="caqa:MICH65_0098"/>
<evidence type="ECO:0000313" key="4">
    <source>
        <dbReference type="EMBL" id="QHO63079.1"/>
    </source>
</evidence>
<dbReference type="Proteomes" id="UP000463983">
    <property type="component" value="Chromosome"/>
</dbReference>